<dbReference type="FunFam" id="3.40.30.10:FF:000185">
    <property type="entry name" value="Protein disulfide-isomerase"/>
    <property type="match status" value="1"/>
</dbReference>
<dbReference type="PROSITE" id="PS00194">
    <property type="entry name" value="THIOREDOXIN_1"/>
    <property type="match status" value="1"/>
</dbReference>
<proteinExistence type="inferred from homology"/>
<feature type="signal peptide" evidence="15">
    <location>
        <begin position="1"/>
        <end position="20"/>
    </location>
</feature>
<dbReference type="EC" id="5.3.4.1" evidence="5"/>
<keyword evidence="7" id="KW-0677">Repeat</keyword>
<comment type="catalytic activity">
    <reaction evidence="1">
        <text>Catalyzes the rearrangement of -S-S- bonds in proteins.</text>
        <dbReference type="EC" id="5.3.4.1"/>
    </reaction>
</comment>
<keyword evidence="8" id="KW-0256">Endoplasmic reticulum</keyword>
<evidence type="ECO:0000256" key="13">
    <source>
        <dbReference type="PIRSR" id="PIRSR605792-51"/>
    </source>
</evidence>
<evidence type="ECO:0000256" key="9">
    <source>
        <dbReference type="ARBA" id="ARBA00023157"/>
    </source>
</evidence>
<dbReference type="GO" id="GO:0034976">
    <property type="term" value="P:response to endoplasmic reticulum stress"/>
    <property type="evidence" value="ECO:0007669"/>
    <property type="project" value="TreeGrafter"/>
</dbReference>
<keyword evidence="9 13" id="KW-1015">Disulfide bond</keyword>
<dbReference type="SUPFAM" id="SSF52833">
    <property type="entry name" value="Thioredoxin-like"/>
    <property type="match status" value="4"/>
</dbReference>
<evidence type="ECO:0000256" key="3">
    <source>
        <dbReference type="ARBA" id="ARBA00004319"/>
    </source>
</evidence>
<name>A0A4T0NKG2_9BASI</name>
<dbReference type="CDD" id="cd02982">
    <property type="entry name" value="PDI_b'_family"/>
    <property type="match status" value="1"/>
</dbReference>
<dbReference type="Pfam" id="PF13848">
    <property type="entry name" value="Thioredoxin_6"/>
    <property type="match status" value="1"/>
</dbReference>
<feature type="disulfide bond" description="Redox-active" evidence="13">
    <location>
        <begin position="392"/>
        <end position="395"/>
    </location>
</feature>
<protein>
    <recommendedName>
        <fullName evidence="12">Protein disulfide-isomerase</fullName>
        <ecNumber evidence="5">5.3.4.1</ecNumber>
    </recommendedName>
</protein>
<evidence type="ECO:0000256" key="2">
    <source>
        <dbReference type="ARBA" id="ARBA00002692"/>
    </source>
</evidence>
<feature type="domain" description="Thioredoxin" evidence="16">
    <location>
        <begin position="7"/>
        <end position="131"/>
    </location>
</feature>
<comment type="subcellular location">
    <subcellularLocation>
        <location evidence="3">Endoplasmic reticulum lumen</location>
    </subcellularLocation>
</comment>
<comment type="similarity">
    <text evidence="4">Belongs to the protein disulfide isomerase family.</text>
</comment>
<feature type="chain" id="PRO_5020681541" description="Protein disulfide-isomerase" evidence="15">
    <location>
        <begin position="21"/>
        <end position="491"/>
    </location>
</feature>
<dbReference type="GO" id="GO:0006457">
    <property type="term" value="P:protein folding"/>
    <property type="evidence" value="ECO:0007669"/>
    <property type="project" value="TreeGrafter"/>
</dbReference>
<dbReference type="EMBL" id="SPRH01000046">
    <property type="protein sequence ID" value="TIB97610.1"/>
    <property type="molecule type" value="Genomic_DNA"/>
</dbReference>
<evidence type="ECO:0000256" key="11">
    <source>
        <dbReference type="ARBA" id="ARBA00023284"/>
    </source>
</evidence>
<dbReference type="PANTHER" id="PTHR18929">
    <property type="entry name" value="PROTEIN DISULFIDE ISOMERASE"/>
    <property type="match status" value="1"/>
</dbReference>
<dbReference type="Pfam" id="PF00085">
    <property type="entry name" value="Thioredoxin"/>
    <property type="match status" value="2"/>
</dbReference>
<gene>
    <name evidence="17" type="ORF">E3Q17_03343</name>
</gene>
<dbReference type="InterPro" id="IPR017937">
    <property type="entry name" value="Thioredoxin_CS"/>
</dbReference>
<keyword evidence="6 15" id="KW-0732">Signal</keyword>
<evidence type="ECO:0000259" key="16">
    <source>
        <dbReference type="PROSITE" id="PS51352"/>
    </source>
</evidence>
<comment type="function">
    <text evidence="2">Participates in the folding of proteins containing disulfide bonds, may be involved in glycosylation, prolyl hydroxylation and triglyceride transfer.</text>
</comment>
<reference evidence="17 18" key="1">
    <citation type="submission" date="2019-03" db="EMBL/GenBank/DDBJ databases">
        <title>Sequencing 25 genomes of Wallemia mellicola.</title>
        <authorList>
            <person name="Gostincar C."/>
        </authorList>
    </citation>
    <scope>NUCLEOTIDE SEQUENCE [LARGE SCALE GENOMIC DNA]</scope>
    <source>
        <strain evidence="17 18">EXF-1262</strain>
    </source>
</reference>
<evidence type="ECO:0000256" key="1">
    <source>
        <dbReference type="ARBA" id="ARBA00001182"/>
    </source>
</evidence>
<dbReference type="PROSITE" id="PS51352">
    <property type="entry name" value="THIOREDOXIN_2"/>
    <property type="match status" value="2"/>
</dbReference>
<sequence>MKLKASVAAGLLAFLASVHANENNEPSDVVSLTKDTFSDFVNSDLSLLSFTAPWCGHCNRLKPEYKSAASTLKSKDIPLGNVDCTEQAELCAEHEVGGYPTLKVFRKGLSTPYGGTRKADGIVSYMTKQSLPAVSSITSQNHDEFKQSDKVVVIAYNLKPNSDLYNTFHSTANTLRDKHLFGETEDSTVAKQAGVSGPSVVIYKSFDEGRNDVDTKSLDEKTLIDTISVNSVPLIDEVGPENFAHYATSGLPLAYLFVNPEDPKLESRVEELKPVAEEYKGKINFVWIDGVKFVEHGKALNLVKDEWPGFVIQDLVEGNKYPFDATKDVNKKNIASFVKDYSNGKIQPSIKSQPIPEERVVDGVYQLVADEYEKVALDDKKDSLVAFVAGWCGHCRALHPKYNELGQRFSGDDGVVIARFDATENDVPDNFSITSFPTIKLQPAGTKGWIDYEGDRSVEDLEEFLNKNRATKSSSQAEQKPAHDEHKKDEL</sequence>
<dbReference type="CDD" id="cd02981">
    <property type="entry name" value="PDI_b_family"/>
    <property type="match status" value="1"/>
</dbReference>
<dbReference type="CDD" id="cd02961">
    <property type="entry name" value="PDI_a_family"/>
    <property type="match status" value="1"/>
</dbReference>
<accession>A0A4T0NKG2</accession>
<dbReference type="NCBIfam" id="TIGR01130">
    <property type="entry name" value="ER_PDI_fam"/>
    <property type="match status" value="1"/>
</dbReference>
<evidence type="ECO:0000313" key="17">
    <source>
        <dbReference type="EMBL" id="TIB97610.1"/>
    </source>
</evidence>
<dbReference type="InterPro" id="IPR036249">
    <property type="entry name" value="Thioredoxin-like_sf"/>
</dbReference>
<organism evidence="17 18">
    <name type="scientific">Wallemia mellicola</name>
    <dbReference type="NCBI Taxonomy" id="1708541"/>
    <lineage>
        <taxon>Eukaryota</taxon>
        <taxon>Fungi</taxon>
        <taxon>Dikarya</taxon>
        <taxon>Basidiomycota</taxon>
        <taxon>Wallemiomycotina</taxon>
        <taxon>Wallemiomycetes</taxon>
        <taxon>Wallemiales</taxon>
        <taxon>Wallemiaceae</taxon>
        <taxon>Wallemia</taxon>
    </lineage>
</organism>
<evidence type="ECO:0000256" key="4">
    <source>
        <dbReference type="ARBA" id="ARBA00006347"/>
    </source>
</evidence>
<feature type="region of interest" description="Disordered" evidence="14">
    <location>
        <begin position="465"/>
        <end position="491"/>
    </location>
</feature>
<evidence type="ECO:0000256" key="10">
    <source>
        <dbReference type="ARBA" id="ARBA00023235"/>
    </source>
</evidence>
<dbReference type="CDD" id="cd02995">
    <property type="entry name" value="PDI_a_PDI_a'_C"/>
    <property type="match status" value="1"/>
</dbReference>
<dbReference type="GO" id="GO:0005788">
    <property type="term" value="C:endoplasmic reticulum lumen"/>
    <property type="evidence" value="ECO:0007669"/>
    <property type="project" value="UniProtKB-SubCell"/>
</dbReference>
<evidence type="ECO:0000256" key="14">
    <source>
        <dbReference type="SAM" id="MobiDB-lite"/>
    </source>
</evidence>
<dbReference type="InterPro" id="IPR013766">
    <property type="entry name" value="Thioredoxin_domain"/>
</dbReference>
<keyword evidence="10 17" id="KW-0413">Isomerase</keyword>
<dbReference type="Proteomes" id="UP000307169">
    <property type="component" value="Unassembled WGS sequence"/>
</dbReference>
<evidence type="ECO:0000256" key="8">
    <source>
        <dbReference type="ARBA" id="ARBA00022824"/>
    </source>
</evidence>
<dbReference type="PANTHER" id="PTHR18929:SF132">
    <property type="entry name" value="PROTEIN DISULFIDE-ISOMERASE A3"/>
    <property type="match status" value="1"/>
</dbReference>
<feature type="domain" description="Thioredoxin" evidence="16">
    <location>
        <begin position="341"/>
        <end position="470"/>
    </location>
</feature>
<keyword evidence="11 13" id="KW-0676">Redox-active center</keyword>
<evidence type="ECO:0000256" key="15">
    <source>
        <dbReference type="SAM" id="SignalP"/>
    </source>
</evidence>
<dbReference type="Gene3D" id="3.40.30.10">
    <property type="entry name" value="Glutaredoxin"/>
    <property type="match status" value="4"/>
</dbReference>
<comment type="caution">
    <text evidence="17">The sequence shown here is derived from an EMBL/GenBank/DDBJ whole genome shotgun (WGS) entry which is preliminary data.</text>
</comment>
<feature type="compositionally biased region" description="Basic and acidic residues" evidence="14">
    <location>
        <begin position="480"/>
        <end position="491"/>
    </location>
</feature>
<dbReference type="AlphaFoldDB" id="A0A4T0NKG2"/>
<evidence type="ECO:0000256" key="12">
    <source>
        <dbReference type="ARBA" id="ARBA00039846"/>
    </source>
</evidence>
<feature type="disulfide bond" description="Redox-active" evidence="13">
    <location>
        <begin position="55"/>
        <end position="58"/>
    </location>
</feature>
<dbReference type="FunFam" id="3.40.30.10:FF:000139">
    <property type="entry name" value="Protein disulfide-isomerase"/>
    <property type="match status" value="1"/>
</dbReference>
<dbReference type="FunFam" id="3.40.30.10:FF:000017">
    <property type="entry name" value="Protein disulfide-isomerase A4"/>
    <property type="match status" value="1"/>
</dbReference>
<dbReference type="InterPro" id="IPR005792">
    <property type="entry name" value="Prot_disulphide_isomerase"/>
</dbReference>
<evidence type="ECO:0000256" key="7">
    <source>
        <dbReference type="ARBA" id="ARBA00022737"/>
    </source>
</evidence>
<dbReference type="GO" id="GO:0003756">
    <property type="term" value="F:protein disulfide isomerase activity"/>
    <property type="evidence" value="ECO:0007669"/>
    <property type="project" value="UniProtKB-EC"/>
</dbReference>
<evidence type="ECO:0000256" key="6">
    <source>
        <dbReference type="ARBA" id="ARBA00022729"/>
    </source>
</evidence>
<evidence type="ECO:0000313" key="18">
    <source>
        <dbReference type="Proteomes" id="UP000307169"/>
    </source>
</evidence>
<evidence type="ECO:0000256" key="5">
    <source>
        <dbReference type="ARBA" id="ARBA00012723"/>
    </source>
</evidence>